<dbReference type="Gene3D" id="3.30.300.210">
    <property type="entry name" value="Nutrient germinant receptor protein C, domain 3"/>
    <property type="match status" value="1"/>
</dbReference>
<dbReference type="Proteomes" id="UP000502136">
    <property type="component" value="Chromosome"/>
</dbReference>
<evidence type="ECO:0000256" key="5">
    <source>
        <dbReference type="ARBA" id="ARBA00023136"/>
    </source>
</evidence>
<gene>
    <name evidence="11" type="ORF">HGI30_19800</name>
</gene>
<dbReference type="InterPro" id="IPR008844">
    <property type="entry name" value="Spore_GerAC-like"/>
</dbReference>
<dbReference type="PANTHER" id="PTHR35789">
    <property type="entry name" value="SPORE GERMINATION PROTEIN B3"/>
    <property type="match status" value="1"/>
</dbReference>
<dbReference type="PROSITE" id="PS51257">
    <property type="entry name" value="PROKAR_LIPOPROTEIN"/>
    <property type="match status" value="1"/>
</dbReference>
<dbReference type="EMBL" id="CP051428">
    <property type="protein sequence ID" value="QJC53557.1"/>
    <property type="molecule type" value="Genomic_DNA"/>
</dbReference>
<name>A0A6H2H1M7_9BACL</name>
<evidence type="ECO:0000313" key="12">
    <source>
        <dbReference type="Proteomes" id="UP000502136"/>
    </source>
</evidence>
<keyword evidence="4 8" id="KW-0732">Signal</keyword>
<protein>
    <recommendedName>
        <fullName evidence="13">Ger(X)C family spore germination protein</fullName>
    </recommendedName>
</protein>
<dbReference type="InterPro" id="IPR038501">
    <property type="entry name" value="Spore_GerAC_C_sf"/>
</dbReference>
<evidence type="ECO:0000256" key="1">
    <source>
        <dbReference type="ARBA" id="ARBA00004635"/>
    </source>
</evidence>
<dbReference type="Pfam" id="PF05504">
    <property type="entry name" value="Spore_GerAC"/>
    <property type="match status" value="1"/>
</dbReference>
<evidence type="ECO:0000256" key="7">
    <source>
        <dbReference type="ARBA" id="ARBA00023288"/>
    </source>
</evidence>
<evidence type="ECO:0000259" key="10">
    <source>
        <dbReference type="Pfam" id="PF25198"/>
    </source>
</evidence>
<keyword evidence="5" id="KW-0472">Membrane</keyword>
<evidence type="ECO:0008006" key="13">
    <source>
        <dbReference type="Google" id="ProtNLM"/>
    </source>
</evidence>
<feature type="domain" description="Spore germination protein N-terminal" evidence="10">
    <location>
        <begin position="27"/>
        <end position="196"/>
    </location>
</feature>
<keyword evidence="7" id="KW-0449">Lipoprotein</keyword>
<proteinExistence type="inferred from homology"/>
<dbReference type="InterPro" id="IPR057336">
    <property type="entry name" value="GerAC_N"/>
</dbReference>
<dbReference type="InterPro" id="IPR046953">
    <property type="entry name" value="Spore_GerAC-like_C"/>
</dbReference>
<evidence type="ECO:0000256" key="8">
    <source>
        <dbReference type="SAM" id="SignalP"/>
    </source>
</evidence>
<accession>A0A6H2H1M7</accession>
<feature type="chain" id="PRO_5038840497" description="Ger(X)C family spore germination protein" evidence="8">
    <location>
        <begin position="22"/>
        <end position="380"/>
    </location>
</feature>
<evidence type="ECO:0000256" key="2">
    <source>
        <dbReference type="ARBA" id="ARBA00007886"/>
    </source>
</evidence>
<feature type="signal peptide" evidence="8">
    <location>
        <begin position="1"/>
        <end position="21"/>
    </location>
</feature>
<evidence type="ECO:0000256" key="3">
    <source>
        <dbReference type="ARBA" id="ARBA00022544"/>
    </source>
</evidence>
<keyword evidence="6" id="KW-0564">Palmitate</keyword>
<keyword evidence="12" id="KW-1185">Reference proteome</keyword>
<dbReference type="RefSeq" id="WP_168909095.1">
    <property type="nucleotide sequence ID" value="NZ_CP051428.1"/>
</dbReference>
<evidence type="ECO:0000256" key="6">
    <source>
        <dbReference type="ARBA" id="ARBA00023139"/>
    </source>
</evidence>
<dbReference type="Pfam" id="PF25198">
    <property type="entry name" value="Spore_GerAC_N"/>
    <property type="match status" value="1"/>
</dbReference>
<keyword evidence="3" id="KW-0309">Germination</keyword>
<comment type="subcellular location">
    <subcellularLocation>
        <location evidence="1">Membrane</location>
        <topology evidence="1">Lipid-anchor</topology>
    </subcellularLocation>
</comment>
<dbReference type="PANTHER" id="PTHR35789:SF1">
    <property type="entry name" value="SPORE GERMINATION PROTEIN B3"/>
    <property type="match status" value="1"/>
</dbReference>
<organism evidence="11 12">
    <name type="scientific">Paenibacillus albicereus</name>
    <dbReference type="NCBI Taxonomy" id="2726185"/>
    <lineage>
        <taxon>Bacteria</taxon>
        <taxon>Bacillati</taxon>
        <taxon>Bacillota</taxon>
        <taxon>Bacilli</taxon>
        <taxon>Bacillales</taxon>
        <taxon>Paenibacillaceae</taxon>
        <taxon>Paenibacillus</taxon>
    </lineage>
</organism>
<dbReference type="AlphaFoldDB" id="A0A6H2H1M7"/>
<evidence type="ECO:0000256" key="4">
    <source>
        <dbReference type="ARBA" id="ARBA00022729"/>
    </source>
</evidence>
<reference evidence="11 12" key="1">
    <citation type="submission" date="2020-04" db="EMBL/GenBank/DDBJ databases">
        <title>Novel Paenibacillus strain UniB2 isolated from commercial digestive syrup.</title>
        <authorList>
            <person name="Thorat V."/>
            <person name="Kirdat K."/>
            <person name="Tiwarekar B."/>
            <person name="Yadav A."/>
        </authorList>
    </citation>
    <scope>NUCLEOTIDE SEQUENCE [LARGE SCALE GENOMIC DNA]</scope>
    <source>
        <strain evidence="11 12">UniB2</strain>
    </source>
</reference>
<feature type="domain" description="Spore germination GerAC-like C-terminal" evidence="9">
    <location>
        <begin position="218"/>
        <end position="349"/>
    </location>
</feature>
<evidence type="ECO:0000313" key="11">
    <source>
        <dbReference type="EMBL" id="QJC53557.1"/>
    </source>
</evidence>
<comment type="similarity">
    <text evidence="2">Belongs to the GerABKC lipoprotein family.</text>
</comment>
<sequence length="380" mass="43308">MCFPRFAAAFMLLLLLAGCRGDTTSSRIYIKAIGIDYADGIYTMYVQMLDFANESKPEMGSGGGKEVPIWTGHGSGRSIGEANTRLMDSSQQDLDYSHVTALLLTEKALGVLSSEDISELIAGYPDSRMNIWVFGTRQKLDRIFITKSFFNMSNTTTLLHSPETSYGQKSDIEPVYLFTLLRELQHPAMNAYVPELALEERAWEKDETPHPEMKLAGAFFYRKSEYSARLPFRELEGWHWMNPRMKRYMVEIVQDGVDYGFANFTGTKVKLRYKTDAQGEPIFEARVRLKGVLSTRQTKAPMKEVEAAAAKMIEAQIASAYRSALSRGIDLFELEEMIYRRHPRQWEERTGKGERLLLKPESLRLAEVRVDLENAGKYKP</sequence>
<dbReference type="KEGG" id="palr:HGI30_19800"/>
<evidence type="ECO:0000259" key="9">
    <source>
        <dbReference type="Pfam" id="PF05504"/>
    </source>
</evidence>
<dbReference type="GO" id="GO:0009847">
    <property type="term" value="P:spore germination"/>
    <property type="evidence" value="ECO:0007669"/>
    <property type="project" value="InterPro"/>
</dbReference>
<dbReference type="GO" id="GO:0016020">
    <property type="term" value="C:membrane"/>
    <property type="evidence" value="ECO:0007669"/>
    <property type="project" value="UniProtKB-SubCell"/>
</dbReference>